<evidence type="ECO:0000313" key="4">
    <source>
        <dbReference type="Proteomes" id="UP000255110"/>
    </source>
</evidence>
<name>A0A378LCB7_9GAMM</name>
<keyword evidence="3" id="KW-1185">Reference proteome</keyword>
<dbReference type="OrthoDB" id="5652515at2"/>
<dbReference type="EMBL" id="UGOY01000001">
    <property type="protein sequence ID" value="STY23990.1"/>
    <property type="molecule type" value="Genomic_DNA"/>
</dbReference>
<gene>
    <name evidence="1" type="ORF">Lstg_3259</name>
    <name evidence="2" type="ORF">NCTC11991_02604</name>
</gene>
<dbReference type="SUPFAM" id="SSF53335">
    <property type="entry name" value="S-adenosyl-L-methionine-dependent methyltransferases"/>
    <property type="match status" value="1"/>
</dbReference>
<reference evidence="2 4" key="2">
    <citation type="submission" date="2018-06" db="EMBL/GenBank/DDBJ databases">
        <authorList>
            <consortium name="Pathogen Informatics"/>
            <person name="Doyle S."/>
        </authorList>
    </citation>
    <scope>NUCLEOTIDE SEQUENCE [LARGE SCALE GENOMIC DNA]</scope>
    <source>
        <strain evidence="2 4">NCTC11991</strain>
    </source>
</reference>
<sequence length="632" mass="71228">MKERPKHFVERIKYAYDRIKDMKHGYVWVGSSDYNFEYAEGVKLNTKNLIEEAAHERDITVLDIGTSNGTFVAANDTDLNKMLKHKHKVRVFGISATDERPPSGTIIPNEKYLTGNAEYLGTPGYEEFQTIASQQFDYIFSSKTFMHLVDPVGAIIQAYDKLKPGGILVIDEFTLKGCEGRLQDIVTYLRKQGHCIAVSLNDQKGTIEQFCIKKTSKSLEFPLEYNGQELSYVPSPMLAKDNRSTLEKIVAARTLLDGILEQSGLSLYKEFNSLEALLKSKGYQSLTHKQQEYCILYVVAKELSVHFREEHKPQLGSTSTLFASHSISLQKVLNLKRMCYNRAGEGDRILSGDLHGVGVDNIIINSDHIPLAVRLNLIRLTACQKLLSLDLENFAENAKAFAQMGIQPTVIESYHDASLFSKICKILSQSQSSKPMNVVVGRKFTENSQLSQLSPYFIETLNFMSNNQNKEYICNMLQIKLNSSSYDFTKVEYVNNNGHYFFKLLAESPYSTDAEQNFLIPASQFLAVMNWSYSTIHRHELALEKLPLVFDSPTIVDYLNGNLGGTGIHVLDCLAGYFRVEEISTTEDPDCFKISIRKEGLEGASQEIMISKAEMSELILQQQSVALALGHH</sequence>
<dbReference type="CDD" id="cd02440">
    <property type="entry name" value="AdoMet_MTases"/>
    <property type="match status" value="1"/>
</dbReference>
<dbReference type="Pfam" id="PF13489">
    <property type="entry name" value="Methyltransf_23"/>
    <property type="match status" value="1"/>
</dbReference>
<proteinExistence type="predicted"/>
<dbReference type="RefSeq" id="WP_058478695.1">
    <property type="nucleotide sequence ID" value="NZ_CAAAIO010000009.1"/>
</dbReference>
<accession>A0A378LCB7</accession>
<dbReference type="Gene3D" id="3.40.50.150">
    <property type="entry name" value="Vaccinia Virus protein VP39"/>
    <property type="match status" value="1"/>
</dbReference>
<dbReference type="AlphaFoldDB" id="A0A378LCB7"/>
<reference evidence="1 3" key="1">
    <citation type="submission" date="2015-11" db="EMBL/GenBank/DDBJ databases">
        <title>Genomic analysis of 38 Legionella species identifies large and diverse effector repertoires.</title>
        <authorList>
            <person name="Burstein D."/>
            <person name="Amaro F."/>
            <person name="Zusman T."/>
            <person name="Lifshitz Z."/>
            <person name="Cohen O."/>
            <person name="Gilbert J.A."/>
            <person name="Pupko T."/>
            <person name="Shuman H.A."/>
            <person name="Segal G."/>
        </authorList>
    </citation>
    <scope>NUCLEOTIDE SEQUENCE [LARGE SCALE GENOMIC DNA]</scope>
    <source>
        <strain evidence="1 3">SC-18-C9</strain>
    </source>
</reference>
<dbReference type="Proteomes" id="UP000054820">
    <property type="component" value="Unassembled WGS sequence"/>
</dbReference>
<evidence type="ECO:0000313" key="1">
    <source>
        <dbReference type="EMBL" id="KTD70257.1"/>
    </source>
</evidence>
<dbReference type="EMBL" id="LNYZ01000042">
    <property type="protein sequence ID" value="KTD70257.1"/>
    <property type="molecule type" value="Genomic_DNA"/>
</dbReference>
<evidence type="ECO:0000313" key="3">
    <source>
        <dbReference type="Proteomes" id="UP000054820"/>
    </source>
</evidence>
<organism evidence="2 4">
    <name type="scientific">Legionella steigerwaltii</name>
    <dbReference type="NCBI Taxonomy" id="460"/>
    <lineage>
        <taxon>Bacteria</taxon>
        <taxon>Pseudomonadati</taxon>
        <taxon>Pseudomonadota</taxon>
        <taxon>Gammaproteobacteria</taxon>
        <taxon>Legionellales</taxon>
        <taxon>Legionellaceae</taxon>
        <taxon>Legionella</taxon>
    </lineage>
</organism>
<dbReference type="Proteomes" id="UP000255110">
    <property type="component" value="Unassembled WGS sequence"/>
</dbReference>
<evidence type="ECO:0000313" key="2">
    <source>
        <dbReference type="EMBL" id="STY23990.1"/>
    </source>
</evidence>
<protein>
    <submittedName>
        <fullName evidence="2">Uncharacterized protein</fullName>
    </submittedName>
</protein>
<dbReference type="InterPro" id="IPR029063">
    <property type="entry name" value="SAM-dependent_MTases_sf"/>
</dbReference>